<accession>A0A9N8VC39</accession>
<dbReference type="AlphaFoldDB" id="A0A9N8VC39"/>
<protein>
    <submittedName>
        <fullName evidence="1">7773_t:CDS:1</fullName>
    </submittedName>
</protein>
<evidence type="ECO:0000313" key="1">
    <source>
        <dbReference type="EMBL" id="CAG8445100.1"/>
    </source>
</evidence>
<organism evidence="1 2">
    <name type="scientific">Dentiscutata erythropus</name>
    <dbReference type="NCBI Taxonomy" id="1348616"/>
    <lineage>
        <taxon>Eukaryota</taxon>
        <taxon>Fungi</taxon>
        <taxon>Fungi incertae sedis</taxon>
        <taxon>Mucoromycota</taxon>
        <taxon>Glomeromycotina</taxon>
        <taxon>Glomeromycetes</taxon>
        <taxon>Diversisporales</taxon>
        <taxon>Gigasporaceae</taxon>
        <taxon>Dentiscutata</taxon>
    </lineage>
</organism>
<evidence type="ECO:0000313" key="2">
    <source>
        <dbReference type="Proteomes" id="UP000789405"/>
    </source>
</evidence>
<sequence>MTYSHNEQSGDVEEESNVIIEELTFDPHVTALLLPYRKYLKECKTIILNKNHKEPGICLSC</sequence>
<keyword evidence="2" id="KW-1185">Reference proteome</keyword>
<reference evidence="1" key="1">
    <citation type="submission" date="2021-06" db="EMBL/GenBank/DDBJ databases">
        <authorList>
            <person name="Kallberg Y."/>
            <person name="Tangrot J."/>
            <person name="Rosling A."/>
        </authorList>
    </citation>
    <scope>NUCLEOTIDE SEQUENCE</scope>
    <source>
        <strain evidence="1">MA453B</strain>
    </source>
</reference>
<dbReference type="Proteomes" id="UP000789405">
    <property type="component" value="Unassembled WGS sequence"/>
</dbReference>
<comment type="caution">
    <text evidence="1">The sequence shown here is derived from an EMBL/GenBank/DDBJ whole genome shotgun (WGS) entry which is preliminary data.</text>
</comment>
<proteinExistence type="predicted"/>
<dbReference type="EMBL" id="CAJVPY010000026">
    <property type="protein sequence ID" value="CAG8445100.1"/>
    <property type="molecule type" value="Genomic_DNA"/>
</dbReference>
<gene>
    <name evidence="1" type="ORF">DERYTH_LOCUS141</name>
</gene>
<name>A0A9N8VC39_9GLOM</name>